<keyword evidence="4 12" id="KW-0808">Transferase</keyword>
<comment type="subunit">
    <text evidence="12">Homodimer.</text>
</comment>
<feature type="binding site" evidence="12">
    <location>
        <position position="243"/>
    </location>
    <ligand>
        <name>K(+)</name>
        <dbReference type="ChEBI" id="CHEBI:29103"/>
    </ligand>
</feature>
<feature type="binding site" evidence="12">
    <location>
        <begin position="11"/>
        <end position="13"/>
    </location>
    <ligand>
        <name>substrate</name>
    </ligand>
</feature>
<dbReference type="PANTHER" id="PTHR10584">
    <property type="entry name" value="SUGAR KINASE"/>
    <property type="match status" value="1"/>
</dbReference>
<feature type="binding site" evidence="12">
    <location>
        <position position="277"/>
    </location>
    <ligand>
        <name>K(+)</name>
        <dbReference type="ChEBI" id="CHEBI:29103"/>
    </ligand>
</feature>
<feature type="binding site" evidence="12">
    <location>
        <position position="282"/>
    </location>
    <ligand>
        <name>K(+)</name>
        <dbReference type="ChEBI" id="CHEBI:29103"/>
    </ligand>
</feature>
<keyword evidence="8 12" id="KW-0067">ATP-binding</keyword>
<dbReference type="InterPro" id="IPR011877">
    <property type="entry name" value="Ribokinase"/>
</dbReference>
<comment type="pathway">
    <text evidence="12">Carbohydrate metabolism; D-ribose degradation; D-ribose 5-phosphate from beta-D-ribopyranose: step 2/2.</text>
</comment>
<keyword evidence="6 12" id="KW-0547">Nucleotide-binding</keyword>
<feature type="binding site" evidence="12">
    <location>
        <begin position="214"/>
        <end position="219"/>
    </location>
    <ligand>
        <name>ATP</name>
        <dbReference type="ChEBI" id="CHEBI:30616"/>
    </ligand>
</feature>
<keyword evidence="10 12" id="KW-0630">Potassium</keyword>
<accession>A0AB39BYK8</accession>
<evidence type="ECO:0000256" key="6">
    <source>
        <dbReference type="ARBA" id="ARBA00022741"/>
    </source>
</evidence>
<feature type="binding site" evidence="12">
    <location>
        <begin position="246"/>
        <end position="247"/>
    </location>
    <ligand>
        <name>ATP</name>
        <dbReference type="ChEBI" id="CHEBI:30616"/>
    </ligand>
</feature>
<comment type="function">
    <text evidence="12">Catalyzes the phosphorylation of ribose at O-5 in a reaction requiring ATP and magnesium. The resulting D-ribose-5-phosphate can then be used either for sythesis of nucleotides, histidine, and tryptophan, or as a component of the pentose phosphate pathway.</text>
</comment>
<dbReference type="GO" id="GO:0005524">
    <property type="term" value="F:ATP binding"/>
    <property type="evidence" value="ECO:0007669"/>
    <property type="project" value="UniProtKB-UniRule"/>
</dbReference>
<evidence type="ECO:0000256" key="10">
    <source>
        <dbReference type="ARBA" id="ARBA00022958"/>
    </source>
</evidence>
<evidence type="ECO:0000256" key="7">
    <source>
        <dbReference type="ARBA" id="ARBA00022777"/>
    </source>
</evidence>
<dbReference type="GO" id="GO:0005737">
    <property type="term" value="C:cytoplasm"/>
    <property type="evidence" value="ECO:0007669"/>
    <property type="project" value="UniProtKB-SubCell"/>
</dbReference>
<dbReference type="RefSeq" id="WP_368505693.1">
    <property type="nucleotide sequence ID" value="NZ_CP162551.1"/>
</dbReference>
<evidence type="ECO:0000256" key="3">
    <source>
        <dbReference type="ARBA" id="ARBA00016943"/>
    </source>
</evidence>
<dbReference type="InterPro" id="IPR002173">
    <property type="entry name" value="Carboh/pur_kinase_PfkB_CS"/>
</dbReference>
<dbReference type="EMBL" id="CP162551">
    <property type="protein sequence ID" value="XDI38406.1"/>
    <property type="molecule type" value="Genomic_DNA"/>
</dbReference>
<gene>
    <name evidence="12 14" type="primary">rbsK</name>
    <name evidence="14" type="ORF">AB3N04_08895</name>
</gene>
<feature type="binding site" evidence="12">
    <location>
        <position position="241"/>
    </location>
    <ligand>
        <name>K(+)</name>
        <dbReference type="ChEBI" id="CHEBI:29103"/>
    </ligand>
</feature>
<feature type="binding site" evidence="12">
    <location>
        <position position="247"/>
    </location>
    <ligand>
        <name>substrate</name>
    </ligand>
</feature>
<dbReference type="Gene3D" id="3.40.1190.20">
    <property type="match status" value="1"/>
</dbReference>
<evidence type="ECO:0000256" key="5">
    <source>
        <dbReference type="ARBA" id="ARBA00022723"/>
    </source>
</evidence>
<feature type="binding site" evidence="12">
    <location>
        <position position="179"/>
    </location>
    <ligand>
        <name>ATP</name>
        <dbReference type="ChEBI" id="CHEBI:30616"/>
    </ligand>
</feature>
<dbReference type="NCBIfam" id="TIGR02152">
    <property type="entry name" value="D_ribokin_bact"/>
    <property type="match status" value="1"/>
</dbReference>
<evidence type="ECO:0000259" key="13">
    <source>
        <dbReference type="Pfam" id="PF00294"/>
    </source>
</evidence>
<comment type="subcellular location">
    <subcellularLocation>
        <location evidence="12">Cytoplasm</location>
    </subcellularLocation>
</comment>
<evidence type="ECO:0000313" key="14">
    <source>
        <dbReference type="EMBL" id="XDI38406.1"/>
    </source>
</evidence>
<organism evidence="14">
    <name type="scientific">Alkalihalophilus sp. As8PL</name>
    <dbReference type="NCBI Taxonomy" id="3237103"/>
    <lineage>
        <taxon>Bacteria</taxon>
        <taxon>Bacillati</taxon>
        <taxon>Bacillota</taxon>
        <taxon>Bacilli</taxon>
        <taxon>Bacillales</taxon>
        <taxon>Bacillaceae</taxon>
        <taxon>Alkalihalophilus</taxon>
    </lineage>
</organism>
<dbReference type="GO" id="GO:0004747">
    <property type="term" value="F:ribokinase activity"/>
    <property type="evidence" value="ECO:0007669"/>
    <property type="project" value="UniProtKB-UniRule"/>
</dbReference>
<dbReference type="AlphaFoldDB" id="A0AB39BYK8"/>
<sequence length="303" mass="32246">MANIIVVGSINSDLVVTVKRYPKAGETLRGTDFSWYPGGKGANQAVAAVRLGATVEMVGAVGNDPYGEALMNSLRVNLVGVNYVKVVQGASGTAMITVEENGENRIILATGANQYVTWNSKDVFKSGEWLIVQNEIPWGITESAIKLAAAEGVKVLLNPAPAKKIPSALLPLIDVLVVNEHEAKVVADVDADNGTDEDLIAHLLSKGVRNVLLTLGKRGCMYASKKEIIHFPAHLVTNVVDTTAAGDTFIGAFVAARMEAKTIKEALQFATAASAIAITRKGAQSSIPTKEEVEKFIKRNPIR</sequence>
<name>A0AB39BYK8_9BACI</name>
<feature type="binding site" evidence="12">
    <location>
        <position position="286"/>
    </location>
    <ligand>
        <name>K(+)</name>
        <dbReference type="ChEBI" id="CHEBI:29103"/>
    </ligand>
</feature>
<keyword evidence="5 12" id="KW-0479">Metal-binding</keyword>
<comment type="cofactor">
    <cofactor evidence="12">
        <name>Mg(2+)</name>
        <dbReference type="ChEBI" id="CHEBI:18420"/>
    </cofactor>
    <text evidence="12">Requires a divalent cation, most likely magnesium in vivo, as an electrophilic catalyst to aid phosphoryl group transfer. It is the chelate of the metal and the nucleotide that is the actual substrate.</text>
</comment>
<dbReference type="PRINTS" id="PR00990">
    <property type="entry name" value="RIBOKINASE"/>
</dbReference>
<comment type="similarity">
    <text evidence="1">Belongs to the carbohydrate kinase pfkB family.</text>
</comment>
<evidence type="ECO:0000256" key="11">
    <source>
        <dbReference type="ARBA" id="ARBA00023277"/>
    </source>
</evidence>
<dbReference type="Pfam" id="PF00294">
    <property type="entry name" value="PfkB"/>
    <property type="match status" value="1"/>
</dbReference>
<comment type="similarity">
    <text evidence="12">Belongs to the carbohydrate kinase PfkB family. Ribokinase subfamily.</text>
</comment>
<proteinExistence type="inferred from homology"/>
<evidence type="ECO:0000256" key="1">
    <source>
        <dbReference type="ARBA" id="ARBA00005380"/>
    </source>
</evidence>
<evidence type="ECO:0000256" key="2">
    <source>
        <dbReference type="ARBA" id="ARBA00012035"/>
    </source>
</evidence>
<evidence type="ECO:0000256" key="4">
    <source>
        <dbReference type="ARBA" id="ARBA00022679"/>
    </source>
</evidence>
<dbReference type="SUPFAM" id="SSF53613">
    <property type="entry name" value="Ribokinase-like"/>
    <property type="match status" value="1"/>
</dbReference>
<evidence type="ECO:0000256" key="8">
    <source>
        <dbReference type="ARBA" id="ARBA00022840"/>
    </source>
</evidence>
<feature type="binding site" evidence="12">
    <location>
        <position position="135"/>
    </location>
    <ligand>
        <name>substrate</name>
    </ligand>
</feature>
<feature type="active site" description="Proton acceptor" evidence="12">
    <location>
        <position position="247"/>
    </location>
</feature>
<dbReference type="InterPro" id="IPR002139">
    <property type="entry name" value="Ribo/fructo_kinase"/>
</dbReference>
<keyword evidence="12" id="KW-0963">Cytoplasm</keyword>
<dbReference type="GO" id="GO:0019303">
    <property type="term" value="P:D-ribose catabolic process"/>
    <property type="evidence" value="ECO:0007669"/>
    <property type="project" value="UniProtKB-UniRule"/>
</dbReference>
<evidence type="ECO:0000256" key="9">
    <source>
        <dbReference type="ARBA" id="ARBA00022842"/>
    </source>
</evidence>
<comment type="caution">
    <text evidence="12">Lacks conserved residue(s) required for the propagation of feature annotation.</text>
</comment>
<dbReference type="GO" id="GO:0046872">
    <property type="term" value="F:metal ion binding"/>
    <property type="evidence" value="ECO:0007669"/>
    <property type="project" value="UniProtKB-KW"/>
</dbReference>
<comment type="catalytic activity">
    <reaction evidence="12">
        <text>D-ribose + ATP = D-ribose 5-phosphate + ADP + H(+)</text>
        <dbReference type="Rhea" id="RHEA:13697"/>
        <dbReference type="ChEBI" id="CHEBI:15378"/>
        <dbReference type="ChEBI" id="CHEBI:30616"/>
        <dbReference type="ChEBI" id="CHEBI:47013"/>
        <dbReference type="ChEBI" id="CHEBI:78346"/>
        <dbReference type="ChEBI" id="CHEBI:456216"/>
        <dbReference type="EC" id="2.7.1.15"/>
    </reaction>
</comment>
<dbReference type="HAMAP" id="MF_01987">
    <property type="entry name" value="Ribokinase"/>
    <property type="match status" value="1"/>
</dbReference>
<comment type="activity regulation">
    <text evidence="12">Activated by a monovalent cation that binds near, but not in, the active site. The most likely occupant of the site in vivo is potassium. Ion binding induces a conformational change that may alter substrate affinity.</text>
</comment>
<evidence type="ECO:0000256" key="12">
    <source>
        <dbReference type="HAMAP-Rule" id="MF_01987"/>
    </source>
</evidence>
<dbReference type="InterPro" id="IPR029056">
    <property type="entry name" value="Ribokinase-like"/>
</dbReference>
<keyword evidence="11 12" id="KW-0119">Carbohydrate metabolism</keyword>
<dbReference type="InterPro" id="IPR011611">
    <property type="entry name" value="PfkB_dom"/>
</dbReference>
<dbReference type="EC" id="2.7.1.15" evidence="2 12"/>
<dbReference type="CDD" id="cd01174">
    <property type="entry name" value="ribokinase"/>
    <property type="match status" value="1"/>
</dbReference>
<feature type="binding site" evidence="12">
    <location>
        <position position="280"/>
    </location>
    <ligand>
        <name>K(+)</name>
        <dbReference type="ChEBI" id="CHEBI:29103"/>
    </ligand>
</feature>
<dbReference type="PROSITE" id="PS00584">
    <property type="entry name" value="PFKB_KINASES_2"/>
    <property type="match status" value="1"/>
</dbReference>
<dbReference type="PANTHER" id="PTHR10584:SF166">
    <property type="entry name" value="RIBOKINASE"/>
    <property type="match status" value="1"/>
</dbReference>
<keyword evidence="7 12" id="KW-0418">Kinase</keyword>
<reference evidence="14" key="1">
    <citation type="submission" date="2024-07" db="EMBL/GenBank/DDBJ databases">
        <title>Identification and characteristics of an arsenic-resistant bacterial isolate, which belongs to a novel species.</title>
        <authorList>
            <person name="Juszczyk A."/>
            <person name="Kowalczyk A."/>
            <person name="Was K."/>
            <person name="Kosowicz W."/>
            <person name="Budzyn A."/>
            <person name="Latowski D."/>
        </authorList>
    </citation>
    <scope>NUCLEOTIDE SEQUENCE</scope>
    <source>
        <strain evidence="14">As8PL</strain>
    </source>
</reference>
<feature type="domain" description="Carbohydrate kinase PfkB" evidence="13">
    <location>
        <begin position="1"/>
        <end position="289"/>
    </location>
</feature>
<protein>
    <recommendedName>
        <fullName evidence="3 12">Ribokinase</fullName>
        <shortName evidence="12">RK</shortName>
        <ecNumber evidence="2 12">2.7.1.15</ecNumber>
    </recommendedName>
</protein>
<feature type="binding site" evidence="12">
    <location>
        <begin position="39"/>
        <end position="43"/>
    </location>
    <ligand>
        <name>substrate</name>
    </ligand>
</feature>
<keyword evidence="9 12" id="KW-0460">Magnesium</keyword>